<dbReference type="InterPro" id="IPR038586">
    <property type="entry name" value="Tctex-1-like_sf"/>
</dbReference>
<dbReference type="PANTHER" id="PTHR21255">
    <property type="entry name" value="T-COMPLEX-ASSOCIATED-TESTIS-EXPRESSED 1/ DYNEIN LIGHT CHAIN"/>
    <property type="match status" value="1"/>
</dbReference>
<proteinExistence type="predicted"/>
<dbReference type="Gene3D" id="3.30.1140.40">
    <property type="entry name" value="Tctex-1"/>
    <property type="match status" value="1"/>
</dbReference>
<evidence type="ECO:0008006" key="4">
    <source>
        <dbReference type="Google" id="ProtNLM"/>
    </source>
</evidence>
<dbReference type="Proteomes" id="UP001285354">
    <property type="component" value="Unassembled WGS sequence"/>
</dbReference>
<name>A0AAD9SXZ7_9HELO</name>
<dbReference type="InterPro" id="IPR005334">
    <property type="entry name" value="Tctex-1-like"/>
</dbReference>
<dbReference type="PANTHER" id="PTHR21255:SF4">
    <property type="entry name" value="DYNEIN LIGHT CHAIN TCTEX-TYPE"/>
    <property type="match status" value="1"/>
</dbReference>
<dbReference type="CDD" id="cd21456">
    <property type="entry name" value="DLC-like_SpDlc1-like"/>
    <property type="match status" value="1"/>
</dbReference>
<reference evidence="2" key="1">
    <citation type="submission" date="2023-06" db="EMBL/GenBank/DDBJ databases">
        <title>Draft genome of Marssonina rosae.</title>
        <authorList>
            <person name="Cheng Q."/>
        </authorList>
    </citation>
    <scope>NUCLEOTIDE SEQUENCE</scope>
    <source>
        <strain evidence="2">R4</strain>
    </source>
</reference>
<evidence type="ECO:0000313" key="3">
    <source>
        <dbReference type="Proteomes" id="UP001285354"/>
    </source>
</evidence>
<sequence length="183" mass="19403">MASSSAAPPISYTRLKQIATDACHSALGHAEFYEHSKTEAWNTTIIVGLSFPSAYIFPDATQNSILRSLISESSPTGGTPSYKYAVNSTIIQHLVPTSSLNRAKTAQESAVSKTGGSDAAISTSDAKSGAKGTDGKPHVGRRGMHSATGAYWNEKTDGMWSFKYEGGENKGLDVVISVIWISI</sequence>
<dbReference type="GO" id="GO:0045505">
    <property type="term" value="F:dynein intermediate chain binding"/>
    <property type="evidence" value="ECO:0007669"/>
    <property type="project" value="TreeGrafter"/>
</dbReference>
<dbReference type="Pfam" id="PF03645">
    <property type="entry name" value="Tctex-1"/>
    <property type="match status" value="1"/>
</dbReference>
<dbReference type="GO" id="GO:0007018">
    <property type="term" value="P:microtubule-based movement"/>
    <property type="evidence" value="ECO:0007669"/>
    <property type="project" value="TreeGrafter"/>
</dbReference>
<dbReference type="GO" id="GO:0005737">
    <property type="term" value="C:cytoplasm"/>
    <property type="evidence" value="ECO:0007669"/>
    <property type="project" value="TreeGrafter"/>
</dbReference>
<dbReference type="AlphaFoldDB" id="A0AAD9SXZ7"/>
<evidence type="ECO:0000256" key="1">
    <source>
        <dbReference type="SAM" id="MobiDB-lite"/>
    </source>
</evidence>
<feature type="compositionally biased region" description="Polar residues" evidence="1">
    <location>
        <begin position="105"/>
        <end position="126"/>
    </location>
</feature>
<dbReference type="GO" id="GO:0005868">
    <property type="term" value="C:cytoplasmic dynein complex"/>
    <property type="evidence" value="ECO:0007669"/>
    <property type="project" value="TreeGrafter"/>
</dbReference>
<organism evidence="2 3">
    <name type="scientific">Diplocarpon rosae</name>
    <dbReference type="NCBI Taxonomy" id="946125"/>
    <lineage>
        <taxon>Eukaryota</taxon>
        <taxon>Fungi</taxon>
        <taxon>Dikarya</taxon>
        <taxon>Ascomycota</taxon>
        <taxon>Pezizomycotina</taxon>
        <taxon>Leotiomycetes</taxon>
        <taxon>Helotiales</taxon>
        <taxon>Drepanopezizaceae</taxon>
        <taxon>Diplocarpon</taxon>
    </lineage>
</organism>
<feature type="region of interest" description="Disordered" evidence="1">
    <location>
        <begin position="105"/>
        <end position="147"/>
    </location>
</feature>
<protein>
    <recommendedName>
        <fullName evidence="4">Dynein light chain</fullName>
    </recommendedName>
</protein>
<dbReference type="EMBL" id="JAUBYV010000008">
    <property type="protein sequence ID" value="KAK2625184.1"/>
    <property type="molecule type" value="Genomic_DNA"/>
</dbReference>
<evidence type="ECO:0000313" key="2">
    <source>
        <dbReference type="EMBL" id="KAK2625184.1"/>
    </source>
</evidence>
<accession>A0AAD9SXZ7</accession>
<keyword evidence="3" id="KW-1185">Reference proteome</keyword>
<comment type="caution">
    <text evidence="2">The sequence shown here is derived from an EMBL/GenBank/DDBJ whole genome shotgun (WGS) entry which is preliminary data.</text>
</comment>
<gene>
    <name evidence="2" type="ORF">QTJ16_005553</name>
</gene>